<evidence type="ECO:0000256" key="1">
    <source>
        <dbReference type="SAM" id="Phobius"/>
    </source>
</evidence>
<organism evidence="2 3">
    <name type="scientific">Methanochimaera problematica</name>
    <dbReference type="NCBI Taxonomy" id="2609417"/>
    <lineage>
        <taxon>Archaea</taxon>
        <taxon>Methanobacteriati</taxon>
        <taxon>Methanobacteriota</taxon>
        <taxon>Stenosarchaea group</taxon>
        <taxon>Methanomicrobia</taxon>
        <taxon>Methanomicrobiales</taxon>
        <taxon>Methanomicrobiaceae</taxon>
        <taxon>Methanochimaera</taxon>
    </lineage>
</organism>
<evidence type="ECO:0000313" key="2">
    <source>
        <dbReference type="EMBL" id="WOF16744.1"/>
    </source>
</evidence>
<dbReference type="AlphaFoldDB" id="A0AA97FEH1"/>
<feature type="transmembrane region" description="Helical" evidence="1">
    <location>
        <begin position="15"/>
        <end position="36"/>
    </location>
</feature>
<keyword evidence="3" id="KW-1185">Reference proteome</keyword>
<evidence type="ECO:0000313" key="3">
    <source>
        <dbReference type="Proteomes" id="UP001301797"/>
    </source>
</evidence>
<dbReference type="EMBL" id="CP043875">
    <property type="protein sequence ID" value="WOF16744.1"/>
    <property type="molecule type" value="Genomic_DNA"/>
</dbReference>
<dbReference type="KEGG" id="mefw:F1737_08595"/>
<keyword evidence="1" id="KW-1133">Transmembrane helix</keyword>
<keyword evidence="1" id="KW-0812">Transmembrane</keyword>
<dbReference type="Proteomes" id="UP001301797">
    <property type="component" value="Chromosome"/>
</dbReference>
<dbReference type="GeneID" id="85230216"/>
<proteinExistence type="predicted"/>
<protein>
    <submittedName>
        <fullName evidence="2">Uncharacterized protein</fullName>
    </submittedName>
</protein>
<keyword evidence="1" id="KW-0472">Membrane</keyword>
<reference evidence="2 3" key="1">
    <citation type="submission" date="2019-09" db="EMBL/GenBank/DDBJ databases">
        <title>The complete genome of Methanoplanus sp. FWC-SCC4.</title>
        <authorList>
            <person name="Chen S.-C."/>
            <person name="Zhou Y.-Z."/>
            <person name="Lai M.-C."/>
        </authorList>
    </citation>
    <scope>NUCLEOTIDE SEQUENCE [LARGE SCALE GENOMIC DNA]</scope>
    <source>
        <strain evidence="2 3">FWC-SCC4</strain>
    </source>
</reference>
<name>A0AA97FEH1_9EURY</name>
<dbReference type="RefSeq" id="WP_317136170.1">
    <property type="nucleotide sequence ID" value="NZ_CP043875.1"/>
</dbReference>
<feature type="transmembrane region" description="Helical" evidence="1">
    <location>
        <begin position="48"/>
        <end position="71"/>
    </location>
</feature>
<accession>A0AA97FEH1</accession>
<sequence length="72" mass="7927">MAYKFAYISVFGYPLIIYLGIAVITSLFATAAVPLLNKRRAKKIPVVWHFRLAGLTSTLALVHGITGIMAYL</sequence>
<gene>
    <name evidence="2" type="ORF">F1737_08595</name>
</gene>